<protein>
    <submittedName>
        <fullName evidence="1">Uncharacterized protein</fullName>
    </submittedName>
</protein>
<reference evidence="1" key="2">
    <citation type="submission" date="2020-11" db="EMBL/GenBank/DDBJ databases">
        <authorList>
            <person name="McCartney M.A."/>
            <person name="Auch B."/>
            <person name="Kono T."/>
            <person name="Mallez S."/>
            <person name="Becker A."/>
            <person name="Gohl D.M."/>
            <person name="Silverstein K.A.T."/>
            <person name="Koren S."/>
            <person name="Bechman K.B."/>
            <person name="Herman A."/>
            <person name="Abrahante J.E."/>
            <person name="Garbe J."/>
        </authorList>
    </citation>
    <scope>NUCLEOTIDE SEQUENCE</scope>
    <source>
        <strain evidence="1">Duluth1</strain>
        <tissue evidence="1">Whole animal</tissue>
    </source>
</reference>
<gene>
    <name evidence="1" type="ORF">DPMN_153212</name>
</gene>
<name>A0A9D4FMS0_DREPO</name>
<keyword evidence="2" id="KW-1185">Reference proteome</keyword>
<evidence type="ECO:0000313" key="1">
    <source>
        <dbReference type="EMBL" id="KAH3799601.1"/>
    </source>
</evidence>
<sequence>MRYLPVVGMWCTTPSTSISPAYGFVHGAFPLNVFSVTHRISAGILNIGILMSTTPYPHGP</sequence>
<dbReference type="AlphaFoldDB" id="A0A9D4FMS0"/>
<dbReference type="EMBL" id="JAIWYP010000007">
    <property type="protein sequence ID" value="KAH3799601.1"/>
    <property type="molecule type" value="Genomic_DNA"/>
</dbReference>
<reference evidence="1" key="1">
    <citation type="journal article" date="2019" name="bioRxiv">
        <title>The Genome of the Zebra Mussel, Dreissena polymorpha: A Resource for Invasive Species Research.</title>
        <authorList>
            <person name="McCartney M.A."/>
            <person name="Auch B."/>
            <person name="Kono T."/>
            <person name="Mallez S."/>
            <person name="Zhang Y."/>
            <person name="Obille A."/>
            <person name="Becker A."/>
            <person name="Abrahante J.E."/>
            <person name="Garbe J."/>
            <person name="Badalamenti J.P."/>
            <person name="Herman A."/>
            <person name="Mangelson H."/>
            <person name="Liachko I."/>
            <person name="Sullivan S."/>
            <person name="Sone E.D."/>
            <person name="Koren S."/>
            <person name="Silverstein K.A.T."/>
            <person name="Beckman K.B."/>
            <person name="Gohl D.M."/>
        </authorList>
    </citation>
    <scope>NUCLEOTIDE SEQUENCE</scope>
    <source>
        <strain evidence="1">Duluth1</strain>
        <tissue evidence="1">Whole animal</tissue>
    </source>
</reference>
<evidence type="ECO:0000313" key="2">
    <source>
        <dbReference type="Proteomes" id="UP000828390"/>
    </source>
</evidence>
<organism evidence="1 2">
    <name type="scientific">Dreissena polymorpha</name>
    <name type="common">Zebra mussel</name>
    <name type="synonym">Mytilus polymorpha</name>
    <dbReference type="NCBI Taxonomy" id="45954"/>
    <lineage>
        <taxon>Eukaryota</taxon>
        <taxon>Metazoa</taxon>
        <taxon>Spiralia</taxon>
        <taxon>Lophotrochozoa</taxon>
        <taxon>Mollusca</taxon>
        <taxon>Bivalvia</taxon>
        <taxon>Autobranchia</taxon>
        <taxon>Heteroconchia</taxon>
        <taxon>Euheterodonta</taxon>
        <taxon>Imparidentia</taxon>
        <taxon>Neoheterodontei</taxon>
        <taxon>Myida</taxon>
        <taxon>Dreissenoidea</taxon>
        <taxon>Dreissenidae</taxon>
        <taxon>Dreissena</taxon>
    </lineage>
</organism>
<dbReference type="Proteomes" id="UP000828390">
    <property type="component" value="Unassembled WGS sequence"/>
</dbReference>
<comment type="caution">
    <text evidence="1">The sequence shown here is derived from an EMBL/GenBank/DDBJ whole genome shotgun (WGS) entry which is preliminary data.</text>
</comment>
<accession>A0A9D4FMS0</accession>
<proteinExistence type="predicted"/>